<dbReference type="RefSeq" id="WP_067272412.1">
    <property type="nucleotide sequence ID" value="NZ_LOHS01000037.1"/>
</dbReference>
<dbReference type="InterPro" id="IPR028082">
    <property type="entry name" value="Peripla_BP_I"/>
</dbReference>
<protein>
    <submittedName>
        <fullName evidence="5">D-xylose-binding periplasmic protein</fullName>
    </submittedName>
</protein>
<keyword evidence="2 3" id="KW-0732">Signal</keyword>
<name>A0A177HY00_9ACTN</name>
<dbReference type="PANTHER" id="PTHR30036:SF1">
    <property type="entry name" value="D-XYLOSE-BINDING PERIPLASMIC PROTEIN"/>
    <property type="match status" value="1"/>
</dbReference>
<comment type="caution">
    <text evidence="5">The sequence shown here is derived from an EMBL/GenBank/DDBJ whole genome shotgun (WGS) entry which is preliminary data.</text>
</comment>
<keyword evidence="6" id="KW-1185">Reference proteome</keyword>
<feature type="signal peptide" evidence="3">
    <location>
        <begin position="1"/>
        <end position="27"/>
    </location>
</feature>
<evidence type="ECO:0000313" key="6">
    <source>
        <dbReference type="Proteomes" id="UP000077381"/>
    </source>
</evidence>
<evidence type="ECO:0000256" key="2">
    <source>
        <dbReference type="ARBA" id="ARBA00022729"/>
    </source>
</evidence>
<dbReference type="Pfam" id="PF13407">
    <property type="entry name" value="Peripla_BP_4"/>
    <property type="match status" value="1"/>
</dbReference>
<proteinExistence type="predicted"/>
<dbReference type="GO" id="GO:0030288">
    <property type="term" value="C:outer membrane-bounded periplasmic space"/>
    <property type="evidence" value="ECO:0007669"/>
    <property type="project" value="TreeGrafter"/>
</dbReference>
<dbReference type="OrthoDB" id="9773673at2"/>
<feature type="domain" description="Periplasmic binding protein" evidence="4">
    <location>
        <begin position="38"/>
        <end position="298"/>
    </location>
</feature>
<dbReference type="InterPro" id="IPR025997">
    <property type="entry name" value="SBP_2_dom"/>
</dbReference>
<evidence type="ECO:0000259" key="4">
    <source>
        <dbReference type="Pfam" id="PF13407"/>
    </source>
</evidence>
<sequence length="361" mass="37599">MNLYLRRGAVAVAAVSLAVVLASCGRAGDSSDTDSETIGLLLPGAGTPRAEQFDRPLIEKKIKDLCGDCRVEYANAKEDVATQQQQVDSVITKGVDVLILDPVDAKAARSSVEKADRAGIPVVAYDRLAEGPISGYVSFDGEKVGEIQGRALLRAMGDKADGGQIVMMNGSPTDPNSAAFKRGALSVLKGRVKIGKAYDTAWWNPENAHANMSGAIAALGADTIDGVYAANDGLASGVISALKAAKVSPLPPVTGQDADITAVQRIVAGEQYMSIYKPFKLEAEAAAEMAVALVQGEQLGDIATDMVDSPTTANVPAVLLTPISLTADNIKDTVVKDGVHTIDQICTPKYKAACERAGLTT</sequence>
<evidence type="ECO:0000256" key="1">
    <source>
        <dbReference type="ARBA" id="ARBA00004196"/>
    </source>
</evidence>
<dbReference type="PROSITE" id="PS51257">
    <property type="entry name" value="PROKAR_LIPOPROTEIN"/>
    <property type="match status" value="1"/>
</dbReference>
<dbReference type="PATRIC" id="fig|1716141.3.peg.1021"/>
<accession>A0A177HY00</accession>
<dbReference type="InterPro" id="IPR050555">
    <property type="entry name" value="Bact_Solute-Bind_Prot2"/>
</dbReference>
<dbReference type="PANTHER" id="PTHR30036">
    <property type="entry name" value="D-XYLOSE-BINDING PERIPLASMIC PROTEIN"/>
    <property type="match status" value="1"/>
</dbReference>
<dbReference type="STRING" id="1716141.STSP_09680"/>
<dbReference type="Gene3D" id="3.40.50.2300">
    <property type="match status" value="2"/>
</dbReference>
<dbReference type="EMBL" id="LOHS01000037">
    <property type="protein sequence ID" value="OAH15646.1"/>
    <property type="molecule type" value="Genomic_DNA"/>
</dbReference>
<evidence type="ECO:0000313" key="5">
    <source>
        <dbReference type="EMBL" id="OAH15646.1"/>
    </source>
</evidence>
<organism evidence="5 6">
    <name type="scientific">Streptomyces jeddahensis</name>
    <dbReference type="NCBI Taxonomy" id="1716141"/>
    <lineage>
        <taxon>Bacteria</taxon>
        <taxon>Bacillati</taxon>
        <taxon>Actinomycetota</taxon>
        <taxon>Actinomycetes</taxon>
        <taxon>Kitasatosporales</taxon>
        <taxon>Streptomycetaceae</taxon>
        <taxon>Streptomyces</taxon>
    </lineage>
</organism>
<evidence type="ECO:0000256" key="3">
    <source>
        <dbReference type="SAM" id="SignalP"/>
    </source>
</evidence>
<comment type="subcellular location">
    <subcellularLocation>
        <location evidence="1">Cell envelope</location>
    </subcellularLocation>
</comment>
<feature type="chain" id="PRO_5008063339" evidence="3">
    <location>
        <begin position="28"/>
        <end position="361"/>
    </location>
</feature>
<dbReference type="Proteomes" id="UP000077381">
    <property type="component" value="Unassembled WGS sequence"/>
</dbReference>
<reference evidence="5 6" key="1">
    <citation type="submission" date="2015-12" db="EMBL/GenBank/DDBJ databases">
        <title>Genome sequence of Streptomyces sp. G25.</title>
        <authorList>
            <person name="Poehlein A."/>
            <person name="Roettig A."/>
            <person name="Hiessl S."/>
            <person name="Hauschild P."/>
            <person name="Schauer J."/>
            <person name="Madkour M.H."/>
            <person name="Al-Ansari A.M."/>
            <person name="Almakishah N.H."/>
            <person name="Steinbuechel A."/>
            <person name="Daniel R."/>
        </authorList>
    </citation>
    <scope>NUCLEOTIDE SEQUENCE [LARGE SCALE GENOMIC DNA]</scope>
    <source>
        <strain evidence="6">G25(2015)</strain>
    </source>
</reference>
<gene>
    <name evidence="5" type="primary">xylF_1</name>
    <name evidence="5" type="ORF">STSP_09680</name>
</gene>
<dbReference type="GO" id="GO:0030246">
    <property type="term" value="F:carbohydrate binding"/>
    <property type="evidence" value="ECO:0007669"/>
    <property type="project" value="TreeGrafter"/>
</dbReference>
<dbReference type="AlphaFoldDB" id="A0A177HY00"/>
<dbReference type="SUPFAM" id="SSF53822">
    <property type="entry name" value="Periplasmic binding protein-like I"/>
    <property type="match status" value="1"/>
</dbReference>